<organism evidence="2 3">
    <name type="scientific">Triticum urartu</name>
    <name type="common">Red wild einkorn</name>
    <name type="synonym">Crithodium urartu</name>
    <dbReference type="NCBI Taxonomy" id="4572"/>
    <lineage>
        <taxon>Eukaryota</taxon>
        <taxon>Viridiplantae</taxon>
        <taxon>Streptophyta</taxon>
        <taxon>Embryophyta</taxon>
        <taxon>Tracheophyta</taxon>
        <taxon>Spermatophyta</taxon>
        <taxon>Magnoliopsida</taxon>
        <taxon>Liliopsida</taxon>
        <taxon>Poales</taxon>
        <taxon>Poaceae</taxon>
        <taxon>BOP clade</taxon>
        <taxon>Pooideae</taxon>
        <taxon>Triticodae</taxon>
        <taxon>Triticeae</taxon>
        <taxon>Triticinae</taxon>
        <taxon>Triticum</taxon>
    </lineage>
</organism>
<feature type="region of interest" description="Disordered" evidence="1">
    <location>
        <begin position="15"/>
        <end position="71"/>
    </location>
</feature>
<dbReference type="EnsemblPlants" id="TuG1812G0500003905.01.T01">
    <property type="protein sequence ID" value="TuG1812G0500003905.01.T01.cds306439"/>
    <property type="gene ID" value="TuG1812G0500003905.01"/>
</dbReference>
<evidence type="ECO:0000256" key="1">
    <source>
        <dbReference type="SAM" id="MobiDB-lite"/>
    </source>
</evidence>
<dbReference type="AlphaFoldDB" id="A0A8R7UN75"/>
<protein>
    <submittedName>
        <fullName evidence="2">Uncharacterized protein</fullName>
    </submittedName>
</protein>
<reference evidence="2" key="2">
    <citation type="submission" date="2018-03" db="EMBL/GenBank/DDBJ databases">
        <title>The Triticum urartu genome reveals the dynamic nature of wheat genome evolution.</title>
        <authorList>
            <person name="Ling H."/>
            <person name="Ma B."/>
            <person name="Shi X."/>
            <person name="Liu H."/>
            <person name="Dong L."/>
            <person name="Sun H."/>
            <person name="Cao Y."/>
            <person name="Gao Q."/>
            <person name="Zheng S."/>
            <person name="Li Y."/>
            <person name="Yu Y."/>
            <person name="Du H."/>
            <person name="Qi M."/>
            <person name="Li Y."/>
            <person name="Yu H."/>
            <person name="Cui Y."/>
            <person name="Wang N."/>
            <person name="Chen C."/>
            <person name="Wu H."/>
            <person name="Zhao Y."/>
            <person name="Zhang J."/>
            <person name="Li Y."/>
            <person name="Zhou W."/>
            <person name="Zhang B."/>
            <person name="Hu W."/>
            <person name="Eijk M."/>
            <person name="Tang J."/>
            <person name="Witsenboer H."/>
            <person name="Zhao S."/>
            <person name="Li Z."/>
            <person name="Zhang A."/>
            <person name="Wang D."/>
            <person name="Liang C."/>
        </authorList>
    </citation>
    <scope>NUCLEOTIDE SEQUENCE [LARGE SCALE GENOMIC DNA]</scope>
    <source>
        <strain evidence="2">cv. G1812</strain>
    </source>
</reference>
<reference evidence="3" key="1">
    <citation type="journal article" date="2013" name="Nature">
        <title>Draft genome of the wheat A-genome progenitor Triticum urartu.</title>
        <authorList>
            <person name="Ling H.Q."/>
            <person name="Zhao S."/>
            <person name="Liu D."/>
            <person name="Wang J."/>
            <person name="Sun H."/>
            <person name="Zhang C."/>
            <person name="Fan H."/>
            <person name="Li D."/>
            <person name="Dong L."/>
            <person name="Tao Y."/>
            <person name="Gao C."/>
            <person name="Wu H."/>
            <person name="Li Y."/>
            <person name="Cui Y."/>
            <person name="Guo X."/>
            <person name="Zheng S."/>
            <person name="Wang B."/>
            <person name="Yu K."/>
            <person name="Liang Q."/>
            <person name="Yang W."/>
            <person name="Lou X."/>
            <person name="Chen J."/>
            <person name="Feng M."/>
            <person name="Jian J."/>
            <person name="Zhang X."/>
            <person name="Luo G."/>
            <person name="Jiang Y."/>
            <person name="Liu J."/>
            <person name="Wang Z."/>
            <person name="Sha Y."/>
            <person name="Zhang B."/>
            <person name="Wu H."/>
            <person name="Tang D."/>
            <person name="Shen Q."/>
            <person name="Xue P."/>
            <person name="Zou S."/>
            <person name="Wang X."/>
            <person name="Liu X."/>
            <person name="Wang F."/>
            <person name="Yang Y."/>
            <person name="An X."/>
            <person name="Dong Z."/>
            <person name="Zhang K."/>
            <person name="Zhang X."/>
            <person name="Luo M.C."/>
            <person name="Dvorak J."/>
            <person name="Tong Y."/>
            <person name="Wang J."/>
            <person name="Yang H."/>
            <person name="Li Z."/>
            <person name="Wang D."/>
            <person name="Zhang A."/>
            <person name="Wang J."/>
        </authorList>
    </citation>
    <scope>NUCLEOTIDE SEQUENCE</scope>
    <source>
        <strain evidence="3">cv. G1812</strain>
    </source>
</reference>
<dbReference type="Gramene" id="TuG1812G0500003905.01.T01">
    <property type="protein sequence ID" value="TuG1812G0500003905.01.T01.cds306439"/>
    <property type="gene ID" value="TuG1812G0500003905.01"/>
</dbReference>
<feature type="compositionally biased region" description="Basic residues" evidence="1">
    <location>
        <begin position="25"/>
        <end position="36"/>
    </location>
</feature>
<accession>A0A8R7UN75</accession>
<keyword evidence="3" id="KW-1185">Reference proteome</keyword>
<feature type="compositionally biased region" description="Gly residues" evidence="1">
    <location>
        <begin position="62"/>
        <end position="71"/>
    </location>
</feature>
<sequence>SELERQVHLRHRLPAGRCGASPARPHAHQWRHRRGVRSSGRSRVPPQLPAAGVEQAVDGRGRGSSPGGDGFGGDVAAALGKGALELVRVLVAAERLGAQELAVTVVARESLLACVVEGHGSRRRGRRVPGAALVRGRVETQVQAHAVEQQLVARLCLSLHGGRP</sequence>
<reference evidence="2" key="3">
    <citation type="submission" date="2022-06" db="UniProtKB">
        <authorList>
            <consortium name="EnsemblPlants"/>
        </authorList>
    </citation>
    <scope>IDENTIFICATION</scope>
</reference>
<name>A0A8R7UN75_TRIUA</name>
<proteinExistence type="predicted"/>
<evidence type="ECO:0000313" key="3">
    <source>
        <dbReference type="Proteomes" id="UP000015106"/>
    </source>
</evidence>
<dbReference type="Proteomes" id="UP000015106">
    <property type="component" value="Chromosome 5"/>
</dbReference>
<evidence type="ECO:0000313" key="2">
    <source>
        <dbReference type="EnsemblPlants" id="TuG1812G0500003905.01.T01.cds306439"/>
    </source>
</evidence>